<reference evidence="2" key="1">
    <citation type="journal article" date="2020" name="bioRxiv">
        <title>Chromosome-level reference genome of the European wasp spider Argiope bruennichi: a resource for studies on range expansion and evolutionary adaptation.</title>
        <authorList>
            <person name="Sheffer M.M."/>
            <person name="Hoppe A."/>
            <person name="Krehenwinkel H."/>
            <person name="Uhl G."/>
            <person name="Kuss A.W."/>
            <person name="Jensen L."/>
            <person name="Jensen C."/>
            <person name="Gillespie R.G."/>
            <person name="Hoff K.J."/>
            <person name="Prost S."/>
        </authorList>
    </citation>
    <scope>NUCLEOTIDE SEQUENCE</scope>
</reference>
<feature type="signal peptide" evidence="1">
    <location>
        <begin position="1"/>
        <end position="20"/>
    </location>
</feature>
<comment type="caution">
    <text evidence="2">The sequence shown here is derived from an EMBL/GenBank/DDBJ whole genome shotgun (WGS) entry which is preliminary data.</text>
</comment>
<keyword evidence="3" id="KW-1185">Reference proteome</keyword>
<reference evidence="2" key="2">
    <citation type="submission" date="2020-06" db="EMBL/GenBank/DDBJ databases">
        <authorList>
            <person name="Sheffer M."/>
        </authorList>
    </citation>
    <scope>NUCLEOTIDE SEQUENCE</scope>
</reference>
<accession>A0A8T0FVI0</accession>
<evidence type="ECO:0000256" key="1">
    <source>
        <dbReference type="SAM" id="SignalP"/>
    </source>
</evidence>
<protein>
    <submittedName>
        <fullName evidence="2">Uncharacterized protein</fullName>
    </submittedName>
</protein>
<gene>
    <name evidence="2" type="ORF">HNY73_001710</name>
</gene>
<name>A0A8T0FVI0_ARGBR</name>
<evidence type="ECO:0000313" key="3">
    <source>
        <dbReference type="Proteomes" id="UP000807504"/>
    </source>
</evidence>
<proteinExistence type="predicted"/>
<sequence length="233" mass="25705">MFSLIAVLLLSVLFGKNALGASENETTTTSEADIIISVGNLSLFPLNFEEHQLLHGRRTTMNPLIGSDHPEEANRTELPVAVTPSTIVDGSDVSNHTEIMEDDHYHTESRFDSKGCDTHLRNKHEEDCYENFEDAIEESAEIEDEAERGKRICCASEGYERCCVIGYMEANCEADRNAIKENLKAARIFMATLSNTSCSLHRGKCDFDSAASQPSLSSFLLVTLGLLLAVLIL</sequence>
<feature type="chain" id="PRO_5035784123" evidence="1">
    <location>
        <begin position="21"/>
        <end position="233"/>
    </location>
</feature>
<dbReference type="AlphaFoldDB" id="A0A8T0FVI0"/>
<dbReference type="OrthoDB" id="6426395at2759"/>
<dbReference type="EMBL" id="JABXBU010000002">
    <property type="protein sequence ID" value="KAF8793659.1"/>
    <property type="molecule type" value="Genomic_DNA"/>
</dbReference>
<dbReference type="Proteomes" id="UP000807504">
    <property type="component" value="Unassembled WGS sequence"/>
</dbReference>
<organism evidence="2 3">
    <name type="scientific">Argiope bruennichi</name>
    <name type="common">Wasp spider</name>
    <name type="synonym">Aranea bruennichi</name>
    <dbReference type="NCBI Taxonomy" id="94029"/>
    <lineage>
        <taxon>Eukaryota</taxon>
        <taxon>Metazoa</taxon>
        <taxon>Ecdysozoa</taxon>
        <taxon>Arthropoda</taxon>
        <taxon>Chelicerata</taxon>
        <taxon>Arachnida</taxon>
        <taxon>Araneae</taxon>
        <taxon>Araneomorphae</taxon>
        <taxon>Entelegynae</taxon>
        <taxon>Araneoidea</taxon>
        <taxon>Araneidae</taxon>
        <taxon>Argiope</taxon>
    </lineage>
</organism>
<keyword evidence="1" id="KW-0732">Signal</keyword>
<evidence type="ECO:0000313" key="2">
    <source>
        <dbReference type="EMBL" id="KAF8793659.1"/>
    </source>
</evidence>